<proteinExistence type="predicted"/>
<organism evidence="1 2">
    <name type="scientific">Echinococcus multilocularis</name>
    <name type="common">Fox tapeworm</name>
    <dbReference type="NCBI Taxonomy" id="6211"/>
    <lineage>
        <taxon>Eukaryota</taxon>
        <taxon>Metazoa</taxon>
        <taxon>Spiralia</taxon>
        <taxon>Lophotrochozoa</taxon>
        <taxon>Platyhelminthes</taxon>
        <taxon>Cestoda</taxon>
        <taxon>Eucestoda</taxon>
        <taxon>Cyclophyllidea</taxon>
        <taxon>Taeniidae</taxon>
        <taxon>Echinococcus</taxon>
    </lineage>
</organism>
<reference evidence="1" key="1">
    <citation type="journal article" date="2013" name="Nature">
        <title>The genomes of four tapeworm species reveal adaptations to parasitism.</title>
        <authorList>
            <person name="Tsai I.J."/>
            <person name="Zarowiecki M."/>
            <person name="Holroyd N."/>
            <person name="Garciarrubio A."/>
            <person name="Sanchez-Flores A."/>
            <person name="Brooks K.L."/>
            <person name="Tracey A."/>
            <person name="Bobes R.J."/>
            <person name="Fragoso G."/>
            <person name="Sciutto E."/>
            <person name="Aslett M."/>
            <person name="Beasley H."/>
            <person name="Bennett H.M."/>
            <person name="Cai J."/>
            <person name="Camicia F."/>
            <person name="Clark R."/>
            <person name="Cucher M."/>
            <person name="De Silva N."/>
            <person name="Day T.A."/>
            <person name="Deplazes P."/>
            <person name="Estrada K."/>
            <person name="Fernandez C."/>
            <person name="Holland P.W."/>
            <person name="Hou J."/>
            <person name="Hu S."/>
            <person name="Huckvale T."/>
            <person name="Hung S.S."/>
            <person name="Kamenetzky L."/>
            <person name="Keane J.A."/>
            <person name="Kiss F."/>
            <person name="Koziol U."/>
            <person name="Lambert O."/>
            <person name="Liu K."/>
            <person name="Luo X."/>
            <person name="Luo Y."/>
            <person name="Macchiaroli N."/>
            <person name="Nichol S."/>
            <person name="Paps J."/>
            <person name="Parkinson J."/>
            <person name="Pouchkina-Stantcheva N."/>
            <person name="Riddiford N."/>
            <person name="Rosenzvit M."/>
            <person name="Salinas G."/>
            <person name="Wasmuth J.D."/>
            <person name="Zamanian M."/>
            <person name="Zheng Y."/>
            <person name="Cai X."/>
            <person name="Soberon X."/>
            <person name="Olson P.D."/>
            <person name="Laclette J.P."/>
            <person name="Brehm K."/>
            <person name="Berriman M."/>
            <person name="Garciarrubio A."/>
            <person name="Bobes R.J."/>
            <person name="Fragoso G."/>
            <person name="Sanchez-Flores A."/>
            <person name="Estrada K."/>
            <person name="Cevallos M.A."/>
            <person name="Morett E."/>
            <person name="Gonzalez V."/>
            <person name="Portillo T."/>
            <person name="Ochoa-Leyva A."/>
            <person name="Jose M.V."/>
            <person name="Sciutto E."/>
            <person name="Landa A."/>
            <person name="Jimenez L."/>
            <person name="Valdes V."/>
            <person name="Carrero J.C."/>
            <person name="Larralde C."/>
            <person name="Morales-Montor J."/>
            <person name="Limon-Lason J."/>
            <person name="Soberon X."/>
            <person name="Laclette J.P."/>
        </authorList>
    </citation>
    <scope>NUCLEOTIDE SEQUENCE [LARGE SCALE GENOMIC DNA]</scope>
</reference>
<sequence length="176" mass="19536">MMVMKEEINVGFTTLLLLSDYYYPQGVLLVRLTRTSPLANDQLPFPPICDGLEKCGLGQRPRSVESDNPRHQNEKRIAVAPALPSCTYHLEAVRLPRQQMFAASVVGVYGHRRLPAVVRASVAILKSAKGRDLRAEQRRCASLVLRRLQVSNAEVCTIISGALLFNHKPPYSGQGQ</sequence>
<evidence type="ECO:0000313" key="2">
    <source>
        <dbReference type="Proteomes" id="UP000017246"/>
    </source>
</evidence>
<gene>
    <name evidence="1" type="ORF">EmuJ_000575500</name>
</gene>
<protein>
    <submittedName>
        <fullName evidence="1">Uncharacterized protein</fullName>
    </submittedName>
</protein>
<keyword evidence="2" id="KW-1185">Reference proteome</keyword>
<dbReference type="Proteomes" id="UP000017246">
    <property type="component" value="Unassembled WGS sequence"/>
</dbReference>
<dbReference type="OMA" id="HQNEKRI"/>
<dbReference type="EMBL" id="LN902841">
    <property type="protein sequence ID" value="CDS38362.1"/>
    <property type="molecule type" value="Genomic_DNA"/>
</dbReference>
<evidence type="ECO:0000313" key="1">
    <source>
        <dbReference type="EMBL" id="CDS38362.1"/>
    </source>
</evidence>
<reference evidence="1" key="2">
    <citation type="submission" date="2015-11" db="EMBL/GenBank/DDBJ databases">
        <authorList>
            <person name="Zhang Y."/>
            <person name="Guo Z."/>
        </authorList>
    </citation>
    <scope>NUCLEOTIDE SEQUENCE</scope>
</reference>
<dbReference type="AlphaFoldDB" id="A0A068Y7T3"/>
<accession>A0A068Y7T3</accession>
<name>A0A068Y7T3_ECHMU</name>